<comment type="subcellular location">
    <subcellularLocation>
        <location evidence="1">Cell membrane</location>
        <topology evidence="1">Multi-pass membrane protein</topology>
    </subcellularLocation>
</comment>
<keyword evidence="4 8" id="KW-1133">Transmembrane helix</keyword>
<protein>
    <submittedName>
        <fullName evidence="10">FUSC family protein</fullName>
    </submittedName>
</protein>
<evidence type="ECO:0000256" key="2">
    <source>
        <dbReference type="ARBA" id="ARBA00022475"/>
    </source>
</evidence>
<dbReference type="PANTHER" id="PTHR30509">
    <property type="entry name" value="P-HYDROXYBENZOIC ACID EFFLUX PUMP SUBUNIT-RELATED"/>
    <property type="match status" value="1"/>
</dbReference>
<feature type="transmembrane region" description="Helical" evidence="8">
    <location>
        <begin position="67"/>
        <end position="84"/>
    </location>
</feature>
<sequence length="723" mass="76036">MDWLRRHDPGLTTVRRAARVTIVACLGFYLSRYALDNADMAPYALFGAVALGVLSQIPGGPARRARTLLLMLPVGAALICLGTLLSVTLWTATLGMVVLGFAVSFVGVGGPRLVGLAAGTQLLYILPSFPPYAPETLGWRLAGYALAIVLLVVAELVLWPDATPRPYRDRLRVAVEALADCLDALADAVSGGPGLRRNLVATALEAAEGLRPSLLPAGQAPASASRRDRALTVASATVRMLVGRAADLAHTDATRAPDLPAVAALLREVAGCVRAAAEWLRGNGPVPDTDRMTAALREFRALRAATSPDGVPVEHLRIGAHALVLGEWSKTLVTALRVAGGAPIGPDPTPPEARPGPFWFARRNEVELFWRRLRGHLTPRSVFFQGALRLAFALGVARYLAGVFDLDHGFWVLLTVLVVLRTTAAETRAVLRPALVGTTVGALVAAAILVAGMPPVVYAVVLPIVMLVGFSAGPLLGPAAAQGLFTLVVSMVFAQMAPAGWQLAEARVVDVAVGAGIGVVVGLLAWPRGGTGELHRAAAEFLADSAGVVRETVRVVAEGARVGDALPRARHTGILAETTYAQHQAERHPKEGIVDWQATLLAGHHAVRGAEALVRDCPTGRLLECVGPLDLAAADVASRFEHVALGLARLDRTALTAPTLPAPDLVWPTDLGADLYHLADLRVWLDGLRDDLTRVTDRPDAPAPEPRPDPAAAASPPRAGSAR</sequence>
<evidence type="ECO:0000256" key="8">
    <source>
        <dbReference type="SAM" id="Phobius"/>
    </source>
</evidence>
<feature type="transmembrane region" description="Helical" evidence="8">
    <location>
        <begin position="90"/>
        <end position="108"/>
    </location>
</feature>
<dbReference type="EMBL" id="BAABGT010000012">
    <property type="protein sequence ID" value="GAA4537273.1"/>
    <property type="molecule type" value="Genomic_DNA"/>
</dbReference>
<evidence type="ECO:0000256" key="6">
    <source>
        <dbReference type="ARBA" id="ARBA00043993"/>
    </source>
</evidence>
<evidence type="ECO:0000256" key="3">
    <source>
        <dbReference type="ARBA" id="ARBA00022692"/>
    </source>
</evidence>
<keyword evidence="11" id="KW-1185">Reference proteome</keyword>
<evidence type="ECO:0000313" key="11">
    <source>
        <dbReference type="Proteomes" id="UP001501598"/>
    </source>
</evidence>
<feature type="transmembrane region" description="Helical" evidence="8">
    <location>
        <begin position="483"/>
        <end position="501"/>
    </location>
</feature>
<dbReference type="RefSeq" id="WP_345412308.1">
    <property type="nucleotide sequence ID" value="NZ_BAABGT010000012.1"/>
</dbReference>
<dbReference type="Proteomes" id="UP001501598">
    <property type="component" value="Unassembled WGS sequence"/>
</dbReference>
<evidence type="ECO:0000313" key="10">
    <source>
        <dbReference type="EMBL" id="GAA4537273.1"/>
    </source>
</evidence>
<dbReference type="PANTHER" id="PTHR30509:SF9">
    <property type="entry name" value="MULTIDRUG RESISTANCE PROTEIN MDTO"/>
    <property type="match status" value="1"/>
</dbReference>
<proteinExistence type="inferred from homology"/>
<organism evidence="10 11">
    <name type="scientific">Pseudonocardia xishanensis</name>
    <dbReference type="NCBI Taxonomy" id="630995"/>
    <lineage>
        <taxon>Bacteria</taxon>
        <taxon>Bacillati</taxon>
        <taxon>Actinomycetota</taxon>
        <taxon>Actinomycetes</taxon>
        <taxon>Pseudonocardiales</taxon>
        <taxon>Pseudonocardiaceae</taxon>
        <taxon>Pseudonocardia</taxon>
    </lineage>
</organism>
<feature type="region of interest" description="Disordered" evidence="7">
    <location>
        <begin position="694"/>
        <end position="723"/>
    </location>
</feature>
<comment type="similarity">
    <text evidence="6">Belongs to the YccS/YhfK family.</text>
</comment>
<evidence type="ECO:0000256" key="4">
    <source>
        <dbReference type="ARBA" id="ARBA00022989"/>
    </source>
</evidence>
<reference evidence="11" key="1">
    <citation type="journal article" date="2019" name="Int. J. Syst. Evol. Microbiol.">
        <title>The Global Catalogue of Microorganisms (GCM) 10K type strain sequencing project: providing services to taxonomists for standard genome sequencing and annotation.</title>
        <authorList>
            <consortium name="The Broad Institute Genomics Platform"/>
            <consortium name="The Broad Institute Genome Sequencing Center for Infectious Disease"/>
            <person name="Wu L."/>
            <person name="Ma J."/>
        </authorList>
    </citation>
    <scope>NUCLEOTIDE SEQUENCE [LARGE SCALE GENOMIC DNA]</scope>
    <source>
        <strain evidence="11">JCM 17906</strain>
    </source>
</reference>
<feature type="transmembrane region" description="Helical" evidence="8">
    <location>
        <begin position="408"/>
        <end position="424"/>
    </location>
</feature>
<accession>A0ABP8RFC8</accession>
<evidence type="ECO:0000256" key="1">
    <source>
        <dbReference type="ARBA" id="ARBA00004651"/>
    </source>
</evidence>
<comment type="caution">
    <text evidence="10">The sequence shown here is derived from an EMBL/GenBank/DDBJ whole genome shotgun (WGS) entry which is preliminary data.</text>
</comment>
<keyword evidence="2" id="KW-1003">Cell membrane</keyword>
<keyword evidence="5 8" id="KW-0472">Membrane</keyword>
<name>A0ABP8RFC8_9PSEU</name>
<feature type="transmembrane region" description="Helical" evidence="8">
    <location>
        <begin position="41"/>
        <end position="60"/>
    </location>
</feature>
<keyword evidence="3 8" id="KW-0812">Transmembrane</keyword>
<feature type="transmembrane region" description="Helical" evidence="8">
    <location>
        <begin position="507"/>
        <end position="526"/>
    </location>
</feature>
<dbReference type="InterPro" id="IPR049453">
    <property type="entry name" value="Memb_transporter_dom"/>
</dbReference>
<feature type="compositionally biased region" description="Low complexity" evidence="7">
    <location>
        <begin position="710"/>
        <end position="723"/>
    </location>
</feature>
<evidence type="ECO:0000256" key="7">
    <source>
        <dbReference type="SAM" id="MobiDB-lite"/>
    </source>
</evidence>
<feature type="domain" description="Integral membrane bound transporter" evidence="9">
    <location>
        <begin position="399"/>
        <end position="521"/>
    </location>
</feature>
<feature type="transmembrane region" description="Helical" evidence="8">
    <location>
        <begin position="141"/>
        <end position="160"/>
    </location>
</feature>
<evidence type="ECO:0000259" key="9">
    <source>
        <dbReference type="Pfam" id="PF13515"/>
    </source>
</evidence>
<dbReference type="Pfam" id="PF13515">
    <property type="entry name" value="FUSC_2"/>
    <property type="match status" value="1"/>
</dbReference>
<gene>
    <name evidence="10" type="ORF">GCM10023175_05500</name>
</gene>
<evidence type="ECO:0000256" key="5">
    <source>
        <dbReference type="ARBA" id="ARBA00023136"/>
    </source>
</evidence>